<keyword evidence="7" id="KW-1185">Reference proteome</keyword>
<dbReference type="EMBL" id="FJUY01000004">
    <property type="protein sequence ID" value="CZT17755.1"/>
    <property type="molecule type" value="Genomic_DNA"/>
</dbReference>
<evidence type="ECO:0000256" key="4">
    <source>
        <dbReference type="SAM" id="MobiDB-lite"/>
    </source>
</evidence>
<protein>
    <submittedName>
        <fullName evidence="6">Related to D-arabinitol 2-dehydrogenase</fullName>
    </submittedName>
</protein>
<dbReference type="SMART" id="SM00822">
    <property type="entry name" value="PKS_KR"/>
    <property type="match status" value="1"/>
</dbReference>
<feature type="compositionally biased region" description="Polar residues" evidence="4">
    <location>
        <begin position="19"/>
        <end position="29"/>
    </location>
</feature>
<dbReference type="GeneID" id="35598793"/>
<dbReference type="FunFam" id="3.40.50.720:FF:000245">
    <property type="entry name" value="Short chain dehydrogenase, putative"/>
    <property type="match status" value="1"/>
</dbReference>
<dbReference type="GO" id="GO:0050664">
    <property type="term" value="F:oxidoreductase activity, acting on NAD(P)H, oxygen as acceptor"/>
    <property type="evidence" value="ECO:0007669"/>
    <property type="project" value="TreeGrafter"/>
</dbReference>
<evidence type="ECO:0000256" key="2">
    <source>
        <dbReference type="ARBA" id="ARBA00022857"/>
    </source>
</evidence>
<dbReference type="Pfam" id="PF13561">
    <property type="entry name" value="adh_short_C2"/>
    <property type="match status" value="1"/>
</dbReference>
<name>A0A2D3UUJ0_9PEZI</name>
<dbReference type="AlphaFoldDB" id="A0A2D3UUJ0"/>
<dbReference type="PROSITE" id="PS00061">
    <property type="entry name" value="ADH_SHORT"/>
    <property type="match status" value="1"/>
</dbReference>
<keyword evidence="3" id="KW-0560">Oxidoreductase</keyword>
<dbReference type="Gene3D" id="3.40.50.720">
    <property type="entry name" value="NAD(P)-binding Rossmann-like Domain"/>
    <property type="match status" value="1"/>
</dbReference>
<dbReference type="RefSeq" id="XP_023624646.1">
    <property type="nucleotide sequence ID" value="XM_023768878.1"/>
</dbReference>
<evidence type="ECO:0000256" key="1">
    <source>
        <dbReference type="ARBA" id="ARBA00006484"/>
    </source>
</evidence>
<keyword evidence="2" id="KW-0521">NADP</keyword>
<evidence type="ECO:0000256" key="3">
    <source>
        <dbReference type="ARBA" id="ARBA00023002"/>
    </source>
</evidence>
<dbReference type="PRINTS" id="PR00081">
    <property type="entry name" value="GDHRDH"/>
</dbReference>
<feature type="domain" description="Ketoreductase" evidence="5">
    <location>
        <begin position="37"/>
        <end position="227"/>
    </location>
</feature>
<dbReference type="InterPro" id="IPR036291">
    <property type="entry name" value="NAD(P)-bd_dom_sf"/>
</dbReference>
<dbReference type="InterPro" id="IPR020904">
    <property type="entry name" value="Sc_DH/Rdtase_CS"/>
</dbReference>
<dbReference type="InterPro" id="IPR057326">
    <property type="entry name" value="KR_dom"/>
</dbReference>
<evidence type="ECO:0000259" key="5">
    <source>
        <dbReference type="SMART" id="SM00822"/>
    </source>
</evidence>
<organism evidence="6 7">
    <name type="scientific">Ramularia collo-cygni</name>
    <dbReference type="NCBI Taxonomy" id="112498"/>
    <lineage>
        <taxon>Eukaryota</taxon>
        <taxon>Fungi</taxon>
        <taxon>Dikarya</taxon>
        <taxon>Ascomycota</taxon>
        <taxon>Pezizomycotina</taxon>
        <taxon>Dothideomycetes</taxon>
        <taxon>Dothideomycetidae</taxon>
        <taxon>Mycosphaerellales</taxon>
        <taxon>Mycosphaerellaceae</taxon>
        <taxon>Ramularia</taxon>
    </lineage>
</organism>
<proteinExistence type="inferred from homology"/>
<sequence length="293" mass="30339">MAPSAIVSDLATPADVPESKQTPANAPTPQLFSLAGRTVAITGGGRGVGITLAIAVVEAGGCVACLDILPEPSPAEWKQLQQLAQKSGLSATYSKCDITNEDEVSRLLDEIATEAAGRSAPFSGIVACAGIQQTTPVVDYSVADFNRMMNVNVTGTFITAKHATRVFIKNKIKGSIVLIASMSGSVANRGLACSAYNTSKSALLQLTRSMAQEIGQHGIRINSLSPGYIRTAMTDALLAAEPEVEKVWMAGALLGRLGAPEDFKAPAVFLLADGSSFMTGADLRVDGGHCASA</sequence>
<dbReference type="SUPFAM" id="SSF51735">
    <property type="entry name" value="NAD(P)-binding Rossmann-fold domains"/>
    <property type="match status" value="1"/>
</dbReference>
<dbReference type="PANTHER" id="PTHR43008:SF9">
    <property type="entry name" value="OXIDOREDUCTASE"/>
    <property type="match status" value="1"/>
</dbReference>
<dbReference type="OrthoDB" id="1669814at2759"/>
<comment type="similarity">
    <text evidence="1">Belongs to the short-chain dehydrogenases/reductases (SDR) family.</text>
</comment>
<reference evidence="6 7" key="1">
    <citation type="submission" date="2016-03" db="EMBL/GenBank/DDBJ databases">
        <authorList>
            <person name="Ploux O."/>
        </authorList>
    </citation>
    <scope>NUCLEOTIDE SEQUENCE [LARGE SCALE GENOMIC DNA]</scope>
    <source>
        <strain evidence="6 7">URUG2</strain>
    </source>
</reference>
<dbReference type="STRING" id="112498.A0A2D3UUJ0"/>
<dbReference type="PANTHER" id="PTHR43008">
    <property type="entry name" value="BENZIL REDUCTASE"/>
    <property type="match status" value="1"/>
</dbReference>
<accession>A0A2D3UUJ0</accession>
<dbReference type="Proteomes" id="UP000225277">
    <property type="component" value="Unassembled WGS sequence"/>
</dbReference>
<evidence type="ECO:0000313" key="6">
    <source>
        <dbReference type="EMBL" id="CZT17755.1"/>
    </source>
</evidence>
<evidence type="ECO:0000313" key="7">
    <source>
        <dbReference type="Proteomes" id="UP000225277"/>
    </source>
</evidence>
<feature type="region of interest" description="Disordered" evidence="4">
    <location>
        <begin position="1"/>
        <end position="29"/>
    </location>
</feature>
<dbReference type="InterPro" id="IPR002347">
    <property type="entry name" value="SDR_fam"/>
</dbReference>
<gene>
    <name evidence="6" type="ORF">RCC_03592</name>
</gene>
<dbReference type="GO" id="GO:0016616">
    <property type="term" value="F:oxidoreductase activity, acting on the CH-OH group of donors, NAD or NADP as acceptor"/>
    <property type="evidence" value="ECO:0007669"/>
    <property type="project" value="UniProtKB-ARBA"/>
</dbReference>